<protein>
    <submittedName>
        <fullName evidence="3">Uncharacterized protein</fullName>
    </submittedName>
</protein>
<sequence length="144" mass="16454">MRGTSAFSLLRRNAALYVSCPGRSICVRSTHSEGASAGGTMKKGLSEEERFKNAKRHIHEEVVGGVKQRFNYRSELVDSWKLDRSHRNIWVSFGFIIIVGFTAFVYVKGTVIEGRKEEMIERERLRREMKLSGTDRKKISLVSD</sequence>
<proteinExistence type="predicted"/>
<organism evidence="2 3">
    <name type="scientific">Steinernema glaseri</name>
    <dbReference type="NCBI Taxonomy" id="37863"/>
    <lineage>
        <taxon>Eukaryota</taxon>
        <taxon>Metazoa</taxon>
        <taxon>Ecdysozoa</taxon>
        <taxon>Nematoda</taxon>
        <taxon>Chromadorea</taxon>
        <taxon>Rhabditida</taxon>
        <taxon>Tylenchina</taxon>
        <taxon>Panagrolaimomorpha</taxon>
        <taxon>Strongyloidoidea</taxon>
        <taxon>Steinernematidae</taxon>
        <taxon>Steinernema</taxon>
    </lineage>
</organism>
<keyword evidence="1" id="KW-0812">Transmembrane</keyword>
<evidence type="ECO:0000256" key="1">
    <source>
        <dbReference type="SAM" id="Phobius"/>
    </source>
</evidence>
<dbReference type="AlphaFoldDB" id="A0A1I8AFB9"/>
<keyword evidence="1" id="KW-0472">Membrane</keyword>
<accession>A0A1I8AFB9</accession>
<dbReference type="WBParaSite" id="L893_g4885.t1">
    <property type="protein sequence ID" value="L893_g4885.t1"/>
    <property type="gene ID" value="L893_g4885"/>
</dbReference>
<dbReference type="Proteomes" id="UP000095287">
    <property type="component" value="Unplaced"/>
</dbReference>
<keyword evidence="2" id="KW-1185">Reference proteome</keyword>
<name>A0A1I8AFB9_9BILA</name>
<evidence type="ECO:0000313" key="2">
    <source>
        <dbReference type="Proteomes" id="UP000095287"/>
    </source>
</evidence>
<keyword evidence="1" id="KW-1133">Transmembrane helix</keyword>
<evidence type="ECO:0000313" key="3">
    <source>
        <dbReference type="WBParaSite" id="L893_g4885.t1"/>
    </source>
</evidence>
<feature type="transmembrane region" description="Helical" evidence="1">
    <location>
        <begin position="89"/>
        <end position="107"/>
    </location>
</feature>
<reference evidence="3" key="1">
    <citation type="submission" date="2016-11" db="UniProtKB">
        <authorList>
            <consortium name="WormBaseParasite"/>
        </authorList>
    </citation>
    <scope>IDENTIFICATION</scope>
</reference>